<dbReference type="KEGG" id="smx:SM11_pC1013"/>
<geneLocation type="plasmid" evidence="1 2">
    <name>pSmeSM11c</name>
</geneLocation>
<proteinExistence type="predicted"/>
<dbReference type="HOGENOM" id="CLU_3383819_0_0_5"/>
<gene>
    <name evidence="1" type="ordered locus">SM11_pC1013</name>
</gene>
<sequence>MSRRNLRSARIKLNAATSYQAVAKASFLELIKF</sequence>
<dbReference type="Proteomes" id="UP000009045">
    <property type="component" value="Plasmid pSmeSM11c"/>
</dbReference>
<evidence type="ECO:0000313" key="1">
    <source>
        <dbReference type="EMBL" id="AEH82086.1"/>
    </source>
</evidence>
<dbReference type="EMBL" id="CP001831">
    <property type="protein sequence ID" value="AEH82086.1"/>
    <property type="molecule type" value="Genomic_DNA"/>
</dbReference>
<reference evidence="1 2" key="1">
    <citation type="journal article" date="2011" name="J. Biotechnol.">
        <title>The complete genome sequence of the dominant Sinorhizobium meliloti field isolate SM11 extends the S. meliloti pan-genome.</title>
        <authorList>
            <person name="Schneiker-Bekel S."/>
            <person name="Wibberg D."/>
            <person name="Bekel T."/>
            <person name="Blom J."/>
            <person name="Linke B."/>
            <person name="Neuweger H."/>
            <person name="Stiens M."/>
            <person name="Vorholter F.J."/>
            <person name="Weidner S."/>
            <person name="Goesmann A."/>
            <person name="Puhler A."/>
            <person name="Schluter A."/>
        </authorList>
    </citation>
    <scope>NUCLEOTIDE SEQUENCE [LARGE SCALE GENOMIC DNA]</scope>
    <source>
        <strain evidence="1 2">SM11</strain>
        <plasmid evidence="2">pSmeSM11c</plasmid>
    </source>
</reference>
<name>F7XEW1_SINMM</name>
<organism evidence="1 2">
    <name type="scientific">Sinorhizobium meliloti (strain SM11)</name>
    <dbReference type="NCBI Taxonomy" id="707241"/>
    <lineage>
        <taxon>Bacteria</taxon>
        <taxon>Pseudomonadati</taxon>
        <taxon>Pseudomonadota</taxon>
        <taxon>Alphaproteobacteria</taxon>
        <taxon>Hyphomicrobiales</taxon>
        <taxon>Rhizobiaceae</taxon>
        <taxon>Sinorhizobium/Ensifer group</taxon>
        <taxon>Sinorhizobium</taxon>
    </lineage>
</organism>
<evidence type="ECO:0000313" key="2">
    <source>
        <dbReference type="Proteomes" id="UP000009045"/>
    </source>
</evidence>
<protein>
    <submittedName>
        <fullName evidence="1">Uncharacterized protein</fullName>
    </submittedName>
</protein>
<dbReference type="AlphaFoldDB" id="F7XEW1"/>
<accession>F7XEW1</accession>
<keyword evidence="1" id="KW-0614">Plasmid</keyword>